<dbReference type="OrthoDB" id="3945418at2759"/>
<name>A0A1L9SZD5_9EURO</name>
<dbReference type="EMBL" id="KV878601">
    <property type="protein sequence ID" value="OJJ52538.1"/>
    <property type="molecule type" value="Genomic_DNA"/>
</dbReference>
<keyword evidence="2" id="KW-1185">Reference proteome</keyword>
<dbReference type="RefSeq" id="XP_040696344.1">
    <property type="nucleotide sequence ID" value="XM_040848399.1"/>
</dbReference>
<evidence type="ECO:0000313" key="1">
    <source>
        <dbReference type="EMBL" id="OJJ52538.1"/>
    </source>
</evidence>
<dbReference type="AlphaFoldDB" id="A0A1L9SZD5"/>
<dbReference type="VEuPathDB" id="FungiDB:ASPSYDRAFT_51954"/>
<dbReference type="GO" id="GO:0004497">
    <property type="term" value="F:monooxygenase activity"/>
    <property type="evidence" value="ECO:0007669"/>
    <property type="project" value="InterPro"/>
</dbReference>
<protein>
    <submittedName>
        <fullName evidence="1">Uncharacterized protein</fullName>
    </submittedName>
</protein>
<dbReference type="Gene3D" id="1.10.630.10">
    <property type="entry name" value="Cytochrome P450"/>
    <property type="match status" value="1"/>
</dbReference>
<proteinExistence type="predicted"/>
<sequence>MTILAPLVPPVSQSSYFAHMDPNVFPDPHRFNSERWVNASKDLGRSSWPSARGLDNVLGCGIVMSTGYANLSLQFSLAYIERAIPYTSGYRQSS</sequence>
<dbReference type="SUPFAM" id="SSF48264">
    <property type="entry name" value="Cytochrome P450"/>
    <property type="match status" value="1"/>
</dbReference>
<dbReference type="GO" id="GO:0005506">
    <property type="term" value="F:iron ion binding"/>
    <property type="evidence" value="ECO:0007669"/>
    <property type="project" value="InterPro"/>
</dbReference>
<gene>
    <name evidence="1" type="ORF">ASPSYDRAFT_51954</name>
</gene>
<reference evidence="2" key="1">
    <citation type="journal article" date="2017" name="Genome Biol.">
        <title>Comparative genomics reveals high biological diversity and specific adaptations in the industrially and medically important fungal genus Aspergillus.</title>
        <authorList>
            <person name="de Vries R.P."/>
            <person name="Riley R."/>
            <person name="Wiebenga A."/>
            <person name="Aguilar-Osorio G."/>
            <person name="Amillis S."/>
            <person name="Uchima C.A."/>
            <person name="Anderluh G."/>
            <person name="Asadollahi M."/>
            <person name="Askin M."/>
            <person name="Barry K."/>
            <person name="Battaglia E."/>
            <person name="Bayram O."/>
            <person name="Benocci T."/>
            <person name="Braus-Stromeyer S.A."/>
            <person name="Caldana C."/>
            <person name="Canovas D."/>
            <person name="Cerqueira G.C."/>
            <person name="Chen F."/>
            <person name="Chen W."/>
            <person name="Choi C."/>
            <person name="Clum A."/>
            <person name="Dos Santos R.A."/>
            <person name="Damasio A.R."/>
            <person name="Diallinas G."/>
            <person name="Emri T."/>
            <person name="Fekete E."/>
            <person name="Flipphi M."/>
            <person name="Freyberg S."/>
            <person name="Gallo A."/>
            <person name="Gournas C."/>
            <person name="Habgood R."/>
            <person name="Hainaut M."/>
            <person name="Harispe M.L."/>
            <person name="Henrissat B."/>
            <person name="Hilden K.S."/>
            <person name="Hope R."/>
            <person name="Hossain A."/>
            <person name="Karabika E."/>
            <person name="Karaffa L."/>
            <person name="Karanyi Z."/>
            <person name="Krasevec N."/>
            <person name="Kuo A."/>
            <person name="Kusch H."/>
            <person name="LaButti K."/>
            <person name="Lagendijk E.L."/>
            <person name="Lapidus A."/>
            <person name="Levasseur A."/>
            <person name="Lindquist E."/>
            <person name="Lipzen A."/>
            <person name="Logrieco A.F."/>
            <person name="MacCabe A."/>
            <person name="Maekelae M.R."/>
            <person name="Malavazi I."/>
            <person name="Melin P."/>
            <person name="Meyer V."/>
            <person name="Mielnichuk N."/>
            <person name="Miskei M."/>
            <person name="Molnar A.P."/>
            <person name="Mule G."/>
            <person name="Ngan C.Y."/>
            <person name="Orejas M."/>
            <person name="Orosz E."/>
            <person name="Ouedraogo J.P."/>
            <person name="Overkamp K.M."/>
            <person name="Park H.-S."/>
            <person name="Perrone G."/>
            <person name="Piumi F."/>
            <person name="Punt P.J."/>
            <person name="Ram A.F."/>
            <person name="Ramon A."/>
            <person name="Rauscher S."/>
            <person name="Record E."/>
            <person name="Riano-Pachon D.M."/>
            <person name="Robert V."/>
            <person name="Roehrig J."/>
            <person name="Ruller R."/>
            <person name="Salamov A."/>
            <person name="Salih N.S."/>
            <person name="Samson R.A."/>
            <person name="Sandor E."/>
            <person name="Sanguinetti M."/>
            <person name="Schuetze T."/>
            <person name="Sepcic K."/>
            <person name="Shelest E."/>
            <person name="Sherlock G."/>
            <person name="Sophianopoulou V."/>
            <person name="Squina F.M."/>
            <person name="Sun H."/>
            <person name="Susca A."/>
            <person name="Todd R.B."/>
            <person name="Tsang A."/>
            <person name="Unkles S.E."/>
            <person name="van de Wiele N."/>
            <person name="van Rossen-Uffink D."/>
            <person name="Oliveira J.V."/>
            <person name="Vesth T.C."/>
            <person name="Visser J."/>
            <person name="Yu J.-H."/>
            <person name="Zhou M."/>
            <person name="Andersen M.R."/>
            <person name="Archer D.B."/>
            <person name="Baker S.E."/>
            <person name="Benoit I."/>
            <person name="Brakhage A.A."/>
            <person name="Braus G.H."/>
            <person name="Fischer R."/>
            <person name="Frisvad J.C."/>
            <person name="Goldman G.H."/>
            <person name="Houbraken J."/>
            <person name="Oakley B."/>
            <person name="Pocsi I."/>
            <person name="Scazzocchio C."/>
            <person name="Seiboth B."/>
            <person name="vanKuyk P.A."/>
            <person name="Wortman J."/>
            <person name="Dyer P.S."/>
            <person name="Grigoriev I.V."/>
        </authorList>
    </citation>
    <scope>NUCLEOTIDE SEQUENCE [LARGE SCALE GENOMIC DNA]</scope>
    <source>
        <strain evidence="2">CBS 593.65</strain>
    </source>
</reference>
<organism evidence="1 2">
    <name type="scientific">Aspergillus sydowii CBS 593.65</name>
    <dbReference type="NCBI Taxonomy" id="1036612"/>
    <lineage>
        <taxon>Eukaryota</taxon>
        <taxon>Fungi</taxon>
        <taxon>Dikarya</taxon>
        <taxon>Ascomycota</taxon>
        <taxon>Pezizomycotina</taxon>
        <taxon>Eurotiomycetes</taxon>
        <taxon>Eurotiomycetidae</taxon>
        <taxon>Eurotiales</taxon>
        <taxon>Aspergillaceae</taxon>
        <taxon>Aspergillus</taxon>
        <taxon>Aspergillus subgen. Nidulantes</taxon>
    </lineage>
</organism>
<dbReference type="GeneID" id="63764472"/>
<accession>A0A1L9SZD5</accession>
<evidence type="ECO:0000313" key="2">
    <source>
        <dbReference type="Proteomes" id="UP000184356"/>
    </source>
</evidence>
<dbReference type="GO" id="GO:0020037">
    <property type="term" value="F:heme binding"/>
    <property type="evidence" value="ECO:0007669"/>
    <property type="project" value="InterPro"/>
</dbReference>
<dbReference type="GO" id="GO:0016705">
    <property type="term" value="F:oxidoreductase activity, acting on paired donors, with incorporation or reduction of molecular oxygen"/>
    <property type="evidence" value="ECO:0007669"/>
    <property type="project" value="InterPro"/>
</dbReference>
<dbReference type="InterPro" id="IPR036396">
    <property type="entry name" value="Cyt_P450_sf"/>
</dbReference>
<dbReference type="Proteomes" id="UP000184356">
    <property type="component" value="Unassembled WGS sequence"/>
</dbReference>